<dbReference type="InterPro" id="IPR009057">
    <property type="entry name" value="Homeodomain-like_sf"/>
</dbReference>
<comment type="caution">
    <text evidence="7">The sequence shown here is derived from an EMBL/GenBank/DDBJ whole genome shotgun (WGS) entry which is preliminary data.</text>
</comment>
<name>A0ABV0G1Z4_9BURK</name>
<feature type="transmembrane region" description="Helical" evidence="5">
    <location>
        <begin position="124"/>
        <end position="142"/>
    </location>
</feature>
<evidence type="ECO:0000256" key="2">
    <source>
        <dbReference type="ARBA" id="ARBA00023125"/>
    </source>
</evidence>
<sequence>MEMIEILSFCSAALASFVALPLLLRVRVGVQGGAPQMWLGAFMLAVAMLSVSSTYWYHMQPALFGLLDWPVAVLGPCFYFYVRRMVGLGTGRWPWLHFVPLGVLAGLLLWAHGDLRERAWRFDSILMAYELVATAYALVAAVRLHTYRRRLEQSFSSLRGRDLLWLSWLCVVVVLILTICVLTSLAGGIWIWLLMVLRLAVVYVVGWYGLRQGAIALPSEMVEPAATVPAAQAEAETAAPVTPDAPEADAATPATPATPASTTAEVAETEKYARSGMTAAAEALIGQRLAQRMQTQRDHLESDLTLAELAGRIGTSPQLLSQYLNHRLGLSFFDYVNGLRVAEVQALLADPARAKTPVLDLAFEAGFNSKSTFNAAFRRVCGMTPSEWRRRPPTSPEGVGAPANP</sequence>
<keyword evidence="5" id="KW-1133">Transmembrane helix</keyword>
<feature type="transmembrane region" description="Helical" evidence="5">
    <location>
        <begin position="190"/>
        <end position="210"/>
    </location>
</feature>
<feature type="transmembrane region" description="Helical" evidence="5">
    <location>
        <begin position="6"/>
        <end position="26"/>
    </location>
</feature>
<evidence type="ECO:0000256" key="5">
    <source>
        <dbReference type="SAM" id="Phobius"/>
    </source>
</evidence>
<proteinExistence type="predicted"/>
<dbReference type="Proteomes" id="UP001495147">
    <property type="component" value="Unassembled WGS sequence"/>
</dbReference>
<feature type="transmembrane region" description="Helical" evidence="5">
    <location>
        <begin position="38"/>
        <end position="57"/>
    </location>
</feature>
<evidence type="ECO:0000256" key="4">
    <source>
        <dbReference type="SAM" id="MobiDB-lite"/>
    </source>
</evidence>
<dbReference type="InterPro" id="IPR018060">
    <property type="entry name" value="HTH_AraC"/>
</dbReference>
<dbReference type="RefSeq" id="WP_347704560.1">
    <property type="nucleotide sequence ID" value="NZ_JBDPZD010000002.1"/>
</dbReference>
<feature type="domain" description="HTH araC/xylS-type" evidence="6">
    <location>
        <begin position="290"/>
        <end position="391"/>
    </location>
</feature>
<keyword evidence="5" id="KW-0472">Membrane</keyword>
<dbReference type="EMBL" id="JBDPZD010000002">
    <property type="protein sequence ID" value="MEO3691747.1"/>
    <property type="molecule type" value="Genomic_DNA"/>
</dbReference>
<dbReference type="InterPro" id="IPR018062">
    <property type="entry name" value="HTH_AraC-typ_CS"/>
</dbReference>
<dbReference type="SUPFAM" id="SSF46689">
    <property type="entry name" value="Homeodomain-like"/>
    <property type="match status" value="1"/>
</dbReference>
<dbReference type="PROSITE" id="PS00041">
    <property type="entry name" value="HTH_ARAC_FAMILY_1"/>
    <property type="match status" value="1"/>
</dbReference>
<evidence type="ECO:0000313" key="8">
    <source>
        <dbReference type="Proteomes" id="UP001495147"/>
    </source>
</evidence>
<evidence type="ECO:0000259" key="6">
    <source>
        <dbReference type="PROSITE" id="PS01124"/>
    </source>
</evidence>
<evidence type="ECO:0000256" key="1">
    <source>
        <dbReference type="ARBA" id="ARBA00023015"/>
    </source>
</evidence>
<evidence type="ECO:0000256" key="3">
    <source>
        <dbReference type="ARBA" id="ARBA00023163"/>
    </source>
</evidence>
<feature type="transmembrane region" description="Helical" evidence="5">
    <location>
        <begin position="94"/>
        <end position="112"/>
    </location>
</feature>
<reference evidence="7 8" key="1">
    <citation type="submission" date="2024-05" db="EMBL/GenBank/DDBJ databases">
        <title>Roseateles sp. DJS-2-20 16S ribosomal RNA gene Genome sequencing and assembly.</title>
        <authorList>
            <person name="Woo H."/>
        </authorList>
    </citation>
    <scope>NUCLEOTIDE SEQUENCE [LARGE SCALE GENOMIC DNA]</scope>
    <source>
        <strain evidence="7 8">DJS-2-20</strain>
    </source>
</reference>
<feature type="transmembrane region" description="Helical" evidence="5">
    <location>
        <begin position="163"/>
        <end position="184"/>
    </location>
</feature>
<keyword evidence="3" id="KW-0804">Transcription</keyword>
<evidence type="ECO:0000313" key="7">
    <source>
        <dbReference type="EMBL" id="MEO3691747.1"/>
    </source>
</evidence>
<keyword evidence="2" id="KW-0238">DNA-binding</keyword>
<dbReference type="PROSITE" id="PS01124">
    <property type="entry name" value="HTH_ARAC_FAMILY_2"/>
    <property type="match status" value="1"/>
</dbReference>
<dbReference type="InterPro" id="IPR020449">
    <property type="entry name" value="Tscrpt_reg_AraC-type_HTH"/>
</dbReference>
<dbReference type="SMART" id="SM00342">
    <property type="entry name" value="HTH_ARAC"/>
    <property type="match status" value="1"/>
</dbReference>
<keyword evidence="8" id="KW-1185">Reference proteome</keyword>
<feature type="transmembrane region" description="Helical" evidence="5">
    <location>
        <begin position="63"/>
        <end position="82"/>
    </location>
</feature>
<feature type="region of interest" description="Disordered" evidence="4">
    <location>
        <begin position="385"/>
        <end position="405"/>
    </location>
</feature>
<accession>A0ABV0G1Z4</accession>
<feature type="region of interest" description="Disordered" evidence="4">
    <location>
        <begin position="233"/>
        <end position="263"/>
    </location>
</feature>
<organism evidence="7 8">
    <name type="scientific">Roseateles paludis</name>
    <dbReference type="NCBI Taxonomy" id="3145238"/>
    <lineage>
        <taxon>Bacteria</taxon>
        <taxon>Pseudomonadati</taxon>
        <taxon>Pseudomonadota</taxon>
        <taxon>Betaproteobacteria</taxon>
        <taxon>Burkholderiales</taxon>
        <taxon>Sphaerotilaceae</taxon>
        <taxon>Roseateles</taxon>
    </lineage>
</organism>
<dbReference type="Gene3D" id="1.10.10.60">
    <property type="entry name" value="Homeodomain-like"/>
    <property type="match status" value="2"/>
</dbReference>
<dbReference type="Pfam" id="PF12833">
    <property type="entry name" value="HTH_18"/>
    <property type="match status" value="1"/>
</dbReference>
<dbReference type="PRINTS" id="PR00032">
    <property type="entry name" value="HTHARAC"/>
</dbReference>
<dbReference type="PANTHER" id="PTHR43280:SF2">
    <property type="entry name" value="HTH-TYPE TRANSCRIPTIONAL REGULATOR EXSA"/>
    <property type="match status" value="1"/>
</dbReference>
<gene>
    <name evidence="7" type="ORF">ABDJ85_09720</name>
</gene>
<keyword evidence="1" id="KW-0805">Transcription regulation</keyword>
<keyword evidence="5" id="KW-0812">Transmembrane</keyword>
<protein>
    <submittedName>
        <fullName evidence="7">AraC family transcriptional regulator</fullName>
    </submittedName>
</protein>
<dbReference type="PANTHER" id="PTHR43280">
    <property type="entry name" value="ARAC-FAMILY TRANSCRIPTIONAL REGULATOR"/>
    <property type="match status" value="1"/>
</dbReference>